<dbReference type="Proteomes" id="UP000789405">
    <property type="component" value="Unassembled WGS sequence"/>
</dbReference>
<comment type="caution">
    <text evidence="1">The sequence shown here is derived from an EMBL/GenBank/DDBJ whole genome shotgun (WGS) entry which is preliminary data.</text>
</comment>
<organism evidence="1 2">
    <name type="scientific">Dentiscutata erythropus</name>
    <dbReference type="NCBI Taxonomy" id="1348616"/>
    <lineage>
        <taxon>Eukaryota</taxon>
        <taxon>Fungi</taxon>
        <taxon>Fungi incertae sedis</taxon>
        <taxon>Mucoromycota</taxon>
        <taxon>Glomeromycotina</taxon>
        <taxon>Glomeromycetes</taxon>
        <taxon>Diversisporales</taxon>
        <taxon>Gigasporaceae</taxon>
        <taxon>Dentiscutata</taxon>
    </lineage>
</organism>
<evidence type="ECO:0000313" key="2">
    <source>
        <dbReference type="Proteomes" id="UP000789405"/>
    </source>
</evidence>
<dbReference type="EMBL" id="CAJVPY010006155">
    <property type="protein sequence ID" value="CAG8657328.1"/>
    <property type="molecule type" value="Genomic_DNA"/>
</dbReference>
<sequence length="222" mass="25148">MCLTPRCADKCVNCTVDKQACIYVGEPGNLRCVRCKELKKWCCFRCIKCERKKEKRESFRPCELCVMTIIDPTEKYTIHRVEKYYLQCSNDCKIEITPDFAQNIISNSNQQSITFASTPVCSVGSVSLPSPSQQYEPTTPTFSNYEFSNTFPFNSITETSFCNPSEYGAIHAGLVNDNSPNNSHYAITPLRYEQSQPNAQDNTFVSTISNYNLLPSSYGSDY</sequence>
<accession>A0A9N9DY46</accession>
<keyword evidence="2" id="KW-1185">Reference proteome</keyword>
<proteinExistence type="predicted"/>
<evidence type="ECO:0000313" key="1">
    <source>
        <dbReference type="EMBL" id="CAG8657328.1"/>
    </source>
</evidence>
<protein>
    <submittedName>
        <fullName evidence="1">24890_t:CDS:1</fullName>
    </submittedName>
</protein>
<reference evidence="1" key="1">
    <citation type="submission" date="2021-06" db="EMBL/GenBank/DDBJ databases">
        <authorList>
            <person name="Kallberg Y."/>
            <person name="Tangrot J."/>
            <person name="Rosling A."/>
        </authorList>
    </citation>
    <scope>NUCLEOTIDE SEQUENCE</scope>
    <source>
        <strain evidence="1">MA453B</strain>
    </source>
</reference>
<name>A0A9N9DY46_9GLOM</name>
<dbReference type="AlphaFoldDB" id="A0A9N9DY46"/>
<gene>
    <name evidence="1" type="ORF">DERYTH_LOCUS10517</name>
</gene>